<dbReference type="PROSITE" id="PS51918">
    <property type="entry name" value="RADICAL_SAM"/>
    <property type="match status" value="1"/>
</dbReference>
<evidence type="ECO:0000256" key="3">
    <source>
        <dbReference type="RuleBase" id="RU364116"/>
    </source>
</evidence>
<dbReference type="SFLD" id="SFLDF00562">
    <property type="entry name" value="HemN-like__clustered_with_heat"/>
    <property type="match status" value="1"/>
</dbReference>
<dbReference type="RefSeq" id="WP_343823895.1">
    <property type="nucleotide sequence ID" value="NZ_BAAACI010000001.1"/>
</dbReference>
<keyword evidence="3" id="KW-0349">Heme</keyword>
<dbReference type="SUPFAM" id="SSF102114">
    <property type="entry name" value="Radical SAM enzymes"/>
    <property type="match status" value="1"/>
</dbReference>
<dbReference type="PANTHER" id="PTHR13932:SF5">
    <property type="entry name" value="RADICAL S-ADENOSYL METHIONINE DOMAIN-CONTAINING PROTEIN 1, MITOCHONDRIAL"/>
    <property type="match status" value="1"/>
</dbReference>
<dbReference type="Proteomes" id="UP001501047">
    <property type="component" value="Unassembled WGS sequence"/>
</dbReference>
<evidence type="ECO:0000259" key="4">
    <source>
        <dbReference type="PROSITE" id="PS51918"/>
    </source>
</evidence>
<dbReference type="PANTHER" id="PTHR13932">
    <property type="entry name" value="COPROPORPHYRINIGEN III OXIDASE"/>
    <property type="match status" value="1"/>
</dbReference>
<dbReference type="CDD" id="cd01335">
    <property type="entry name" value="Radical_SAM"/>
    <property type="match status" value="1"/>
</dbReference>
<dbReference type="SFLD" id="SFLDS00029">
    <property type="entry name" value="Radical_SAM"/>
    <property type="match status" value="1"/>
</dbReference>
<dbReference type="Pfam" id="PF06969">
    <property type="entry name" value="HemN_C"/>
    <property type="match status" value="1"/>
</dbReference>
<keyword evidence="3" id="KW-0408">Iron</keyword>
<dbReference type="InterPro" id="IPR006638">
    <property type="entry name" value="Elp3/MiaA/NifB-like_rSAM"/>
</dbReference>
<keyword evidence="3" id="KW-0143">Chaperone</keyword>
<comment type="caution">
    <text evidence="5">The sequence shown here is derived from an EMBL/GenBank/DDBJ whole genome shotgun (WGS) entry which is preliminary data.</text>
</comment>
<dbReference type="InterPro" id="IPR058240">
    <property type="entry name" value="rSAM_sf"/>
</dbReference>
<keyword evidence="3" id="KW-0949">S-adenosyl-L-methionine</keyword>
<keyword evidence="3" id="KW-0479">Metal-binding</keyword>
<dbReference type="SMART" id="SM00729">
    <property type="entry name" value="Elp3"/>
    <property type="match status" value="1"/>
</dbReference>
<organism evidence="5 6">
    <name type="scientific">Clostridium subterminale</name>
    <dbReference type="NCBI Taxonomy" id="1550"/>
    <lineage>
        <taxon>Bacteria</taxon>
        <taxon>Bacillati</taxon>
        <taxon>Bacillota</taxon>
        <taxon>Clostridia</taxon>
        <taxon>Eubacteriales</taxon>
        <taxon>Clostridiaceae</taxon>
        <taxon>Clostridium</taxon>
    </lineage>
</organism>
<name>A0ABN1KJ99_CLOSU</name>
<proteinExistence type="inferred from homology"/>
<comment type="similarity">
    <text evidence="1">Belongs to the anaerobic coproporphyrinogen-III oxidase family. HemW subfamily.</text>
</comment>
<keyword evidence="3" id="KW-0411">Iron-sulfur</keyword>
<dbReference type="NCBIfam" id="TIGR00539">
    <property type="entry name" value="hemN_rel"/>
    <property type="match status" value="1"/>
</dbReference>
<keyword evidence="6" id="KW-1185">Reference proteome</keyword>
<dbReference type="SFLD" id="SFLDF00288">
    <property type="entry name" value="HemN-like__clustered_with_nucl"/>
    <property type="match status" value="1"/>
</dbReference>
<comment type="function">
    <text evidence="3">Probably acts as a heme chaperone, transferring heme to an unknown acceptor. Binds one molecule of heme per monomer, possibly covalently. Binds 1 [4Fe-4S] cluster. The cluster is coordinated with 3 cysteines and an exchangeable S-adenosyl-L-methionine.</text>
</comment>
<evidence type="ECO:0000256" key="1">
    <source>
        <dbReference type="ARBA" id="ARBA00006100"/>
    </source>
</evidence>
<gene>
    <name evidence="5" type="primary">hemW</name>
    <name evidence="5" type="ORF">GCM10008908_08250</name>
</gene>
<dbReference type="SFLD" id="SFLDG01065">
    <property type="entry name" value="anaerobic_coproporphyrinogen-I"/>
    <property type="match status" value="1"/>
</dbReference>
<dbReference type="SFLD" id="SFLDG01082">
    <property type="entry name" value="B12-binding_domain_containing"/>
    <property type="match status" value="1"/>
</dbReference>
<sequence>MDTVGLYIHIPFCKMKCHYCDFPSYSGKESLMIDYAKALSEEIKLSCQDKIISTIFIGGGTPTYLCIEGWKIIEKSIRGLNRIDEGFEFTVEGNPKTFNEEQLKTFKAMGVNRISMGLQAVQQCHLTSLGRIHSLEDFKHSYEMLRNFGFNNINVDLMFGLPNQSIDQWKETLSKVVELKPEHISCYSLIIEEGTKFSNLYEKDKLILPSEDVERDMYAEAINFLEVQGYHQYEISNFAKEGLECKHNKIYWNLESYIGCGSSSHSYVNGVRYRNEEKIETYIMSMENKKSAVVESNANSLKDDIEEFMFLGLRKIEGISIEEFNRRFNISVFEKYKEVIDKHVKLNLLILKGDRLFLTKRGIELSNQVMVDFIL</sequence>
<dbReference type="InterPro" id="IPR004559">
    <property type="entry name" value="HemW-like"/>
</dbReference>
<feature type="domain" description="Radical SAM core" evidence="4">
    <location>
        <begin position="1"/>
        <end position="234"/>
    </location>
</feature>
<comment type="subcellular location">
    <subcellularLocation>
        <location evidence="3">Cytoplasm</location>
    </subcellularLocation>
</comment>
<dbReference type="Pfam" id="PF04055">
    <property type="entry name" value="Radical_SAM"/>
    <property type="match status" value="1"/>
</dbReference>
<dbReference type="InterPro" id="IPR010723">
    <property type="entry name" value="HemN_C"/>
</dbReference>
<dbReference type="InterPro" id="IPR007197">
    <property type="entry name" value="rSAM"/>
</dbReference>
<dbReference type="InterPro" id="IPR023404">
    <property type="entry name" value="rSAM_horseshoe"/>
</dbReference>
<dbReference type="EMBL" id="BAAACI010000001">
    <property type="protein sequence ID" value="GAA0768212.1"/>
    <property type="molecule type" value="Genomic_DNA"/>
</dbReference>
<evidence type="ECO:0000256" key="2">
    <source>
        <dbReference type="ARBA" id="ARBA00017228"/>
    </source>
</evidence>
<dbReference type="Gene3D" id="3.80.30.20">
    <property type="entry name" value="tm_1862 like domain"/>
    <property type="match status" value="1"/>
</dbReference>
<evidence type="ECO:0000313" key="6">
    <source>
        <dbReference type="Proteomes" id="UP001501047"/>
    </source>
</evidence>
<keyword evidence="3" id="KW-0004">4Fe-4S</keyword>
<protein>
    <recommendedName>
        <fullName evidence="2 3">Heme chaperone HemW</fullName>
    </recommendedName>
</protein>
<dbReference type="InterPro" id="IPR034505">
    <property type="entry name" value="Coproporphyrinogen-III_oxidase"/>
</dbReference>
<accession>A0ABN1KJ99</accession>
<reference evidence="5 6" key="1">
    <citation type="journal article" date="2019" name="Int. J. Syst. Evol. Microbiol.">
        <title>The Global Catalogue of Microorganisms (GCM) 10K type strain sequencing project: providing services to taxonomists for standard genome sequencing and annotation.</title>
        <authorList>
            <consortium name="The Broad Institute Genomics Platform"/>
            <consortium name="The Broad Institute Genome Sequencing Center for Infectious Disease"/>
            <person name="Wu L."/>
            <person name="Ma J."/>
        </authorList>
    </citation>
    <scope>NUCLEOTIDE SEQUENCE [LARGE SCALE GENOMIC DNA]</scope>
    <source>
        <strain evidence="5 6">JCM 1417</strain>
    </source>
</reference>
<keyword evidence="3" id="KW-0963">Cytoplasm</keyword>
<evidence type="ECO:0000313" key="5">
    <source>
        <dbReference type="EMBL" id="GAA0768212.1"/>
    </source>
</evidence>